<dbReference type="Proteomes" id="UP000016927">
    <property type="component" value="Unassembled WGS sequence"/>
</dbReference>
<organism evidence="1 2">
    <name type="scientific">Nosema bombycis (strain CQ1 / CVCC 102059)</name>
    <name type="common">Microsporidian parasite</name>
    <name type="synonym">Pebrine of silkworm</name>
    <dbReference type="NCBI Taxonomy" id="578461"/>
    <lineage>
        <taxon>Eukaryota</taxon>
        <taxon>Fungi</taxon>
        <taxon>Fungi incertae sedis</taxon>
        <taxon>Microsporidia</taxon>
        <taxon>Nosematidae</taxon>
        <taxon>Nosema</taxon>
    </lineage>
</organism>
<gene>
    <name evidence="1" type="ORF">NBO_156g0001</name>
</gene>
<sequence>MTYRLFSLYFLVLKNEQYIFMYVEVKITLVTVQIKIKSVKKNCYYVEKNT</sequence>
<dbReference type="AlphaFoldDB" id="R0M559"/>
<evidence type="ECO:0000313" key="1">
    <source>
        <dbReference type="EMBL" id="EOB13144.1"/>
    </source>
</evidence>
<reference evidence="1 2" key="1">
    <citation type="journal article" date="2013" name="BMC Genomics">
        <title>Comparative genomics of parasitic silkworm microsporidia reveal an association between genome expansion and host adaptation.</title>
        <authorList>
            <person name="Pan G."/>
            <person name="Xu J."/>
            <person name="Li T."/>
            <person name="Xia Q."/>
            <person name="Liu S.L."/>
            <person name="Zhang G."/>
            <person name="Li S."/>
            <person name="Li C."/>
            <person name="Liu H."/>
            <person name="Yang L."/>
            <person name="Liu T."/>
            <person name="Zhang X."/>
            <person name="Wu Z."/>
            <person name="Fan W."/>
            <person name="Dang X."/>
            <person name="Xiang H."/>
            <person name="Tao M."/>
            <person name="Li Y."/>
            <person name="Hu J."/>
            <person name="Li Z."/>
            <person name="Lin L."/>
            <person name="Luo J."/>
            <person name="Geng L."/>
            <person name="Wang L."/>
            <person name="Long M."/>
            <person name="Wan Y."/>
            <person name="He N."/>
            <person name="Zhang Z."/>
            <person name="Lu C."/>
            <person name="Keeling P.J."/>
            <person name="Wang J."/>
            <person name="Xiang Z."/>
            <person name="Zhou Z."/>
        </authorList>
    </citation>
    <scope>NUCLEOTIDE SEQUENCE [LARGE SCALE GENOMIC DNA]</scope>
    <source>
        <strain evidence="2">CQ1 / CVCC 102059</strain>
    </source>
</reference>
<dbReference type="VEuPathDB" id="MicrosporidiaDB:NBO_156g0001"/>
<evidence type="ECO:0000313" key="2">
    <source>
        <dbReference type="Proteomes" id="UP000016927"/>
    </source>
</evidence>
<accession>R0M559</accession>
<dbReference type="EMBL" id="KB909064">
    <property type="protein sequence ID" value="EOB13144.1"/>
    <property type="molecule type" value="Genomic_DNA"/>
</dbReference>
<protein>
    <submittedName>
        <fullName evidence="1">Uncharacterized protein</fullName>
    </submittedName>
</protein>
<proteinExistence type="predicted"/>
<dbReference type="HOGENOM" id="CLU_3125485_0_0_1"/>
<keyword evidence="2" id="KW-1185">Reference proteome</keyword>
<name>R0M559_NOSB1</name>